<protein>
    <submittedName>
        <fullName evidence="4">DNA-protecting protein DprA</fullName>
    </submittedName>
</protein>
<feature type="domain" description="Smf/DprA SLOG" evidence="2">
    <location>
        <begin position="78"/>
        <end position="290"/>
    </location>
</feature>
<evidence type="ECO:0000259" key="2">
    <source>
        <dbReference type="Pfam" id="PF02481"/>
    </source>
</evidence>
<name>A0A3L8PZT6_9GAMM</name>
<dbReference type="PANTHER" id="PTHR43022:SF1">
    <property type="entry name" value="PROTEIN SMF"/>
    <property type="match status" value="1"/>
</dbReference>
<accession>A0A3L8PZT6</accession>
<dbReference type="Proteomes" id="UP000281474">
    <property type="component" value="Unassembled WGS sequence"/>
</dbReference>
<reference evidence="4 5" key="1">
    <citation type="submission" date="2018-09" db="EMBL/GenBank/DDBJ databases">
        <title>Phylogeny of the Shewanellaceae, and recommendation for two new genera, Pseudoshewanella and Parashewanella.</title>
        <authorList>
            <person name="Wang G."/>
        </authorList>
    </citation>
    <scope>NUCLEOTIDE SEQUENCE [LARGE SCALE GENOMIC DNA]</scope>
    <source>
        <strain evidence="4 5">C51</strain>
    </source>
</reference>
<dbReference type="GO" id="GO:0009294">
    <property type="term" value="P:DNA-mediated transformation"/>
    <property type="evidence" value="ECO:0007669"/>
    <property type="project" value="InterPro"/>
</dbReference>
<dbReference type="RefSeq" id="WP_121837798.1">
    <property type="nucleotide sequence ID" value="NZ_ML014759.1"/>
</dbReference>
<evidence type="ECO:0000313" key="4">
    <source>
        <dbReference type="EMBL" id="RLV60894.1"/>
    </source>
</evidence>
<dbReference type="NCBIfam" id="TIGR00732">
    <property type="entry name" value="dprA"/>
    <property type="match status" value="1"/>
</dbReference>
<organism evidence="4 5">
    <name type="scientific">Parashewanella curva</name>
    <dbReference type="NCBI Taxonomy" id="2338552"/>
    <lineage>
        <taxon>Bacteria</taxon>
        <taxon>Pseudomonadati</taxon>
        <taxon>Pseudomonadota</taxon>
        <taxon>Gammaproteobacteria</taxon>
        <taxon>Alteromonadales</taxon>
        <taxon>Shewanellaceae</taxon>
        <taxon>Parashewanella</taxon>
    </lineage>
</organism>
<proteinExistence type="inferred from homology"/>
<dbReference type="Pfam" id="PF02481">
    <property type="entry name" value="DNA_processg_A"/>
    <property type="match status" value="1"/>
</dbReference>
<comment type="similarity">
    <text evidence="1">Belongs to the DprA/Smf family.</text>
</comment>
<evidence type="ECO:0000313" key="5">
    <source>
        <dbReference type="Proteomes" id="UP000281474"/>
    </source>
</evidence>
<sequence>MTASTLADWLVVSAVSGLGPTRVQQLLKHLSLSELRWAIEHRPSDLPRSVQSLTSLTFNPAKVDSALTWLEVSAEHYIICLDDDDYPSLLREIADPPTLLFVKGDPMALALPSLAMVGSRDATPAGLKHSYEFAKQLVEAGIMVTSGLAAGIDGAAHSGALAARTESNYKTLAVLGTGVDEIYPKRHRSLYQEIQTQGCIISEYWPDTRPYAGNFPKRNRIISGLSLGTLVVEASRRSGSLITARMAMEQGRDVFALPGSILSHQSQGCHDLIQQGAKLTCCVDDILQELPNIFSHHLEESKKQHHIGKEAQPDLPFSSLLASVGYETTTIDVIVEHSGIAIDLVLEQLLELELQGWVATVPGGYVKLKRS</sequence>
<dbReference type="Gene3D" id="3.40.50.450">
    <property type="match status" value="1"/>
</dbReference>
<comment type="caution">
    <text evidence="4">The sequence shown here is derived from an EMBL/GenBank/DDBJ whole genome shotgun (WGS) entry which is preliminary data.</text>
</comment>
<dbReference type="Pfam" id="PF17782">
    <property type="entry name" value="WHD_DprA"/>
    <property type="match status" value="1"/>
</dbReference>
<dbReference type="OrthoDB" id="9785707at2"/>
<evidence type="ECO:0000256" key="1">
    <source>
        <dbReference type="ARBA" id="ARBA00006525"/>
    </source>
</evidence>
<dbReference type="InterPro" id="IPR057666">
    <property type="entry name" value="DrpA_SLOG"/>
</dbReference>
<feature type="domain" description="DprA winged helix" evidence="3">
    <location>
        <begin position="312"/>
        <end position="364"/>
    </location>
</feature>
<dbReference type="EMBL" id="QZEI01000010">
    <property type="protein sequence ID" value="RLV60894.1"/>
    <property type="molecule type" value="Genomic_DNA"/>
</dbReference>
<dbReference type="AlphaFoldDB" id="A0A3L8PZT6"/>
<dbReference type="InterPro" id="IPR036388">
    <property type="entry name" value="WH-like_DNA-bd_sf"/>
</dbReference>
<gene>
    <name evidence="4" type="primary">dprA</name>
    <name evidence="4" type="ORF">D5018_04435</name>
</gene>
<evidence type="ECO:0000259" key="3">
    <source>
        <dbReference type="Pfam" id="PF17782"/>
    </source>
</evidence>
<keyword evidence="5" id="KW-1185">Reference proteome</keyword>
<dbReference type="InterPro" id="IPR041614">
    <property type="entry name" value="DprA_WH"/>
</dbReference>
<dbReference type="PANTHER" id="PTHR43022">
    <property type="entry name" value="PROTEIN SMF"/>
    <property type="match status" value="1"/>
</dbReference>
<dbReference type="InterPro" id="IPR003488">
    <property type="entry name" value="DprA"/>
</dbReference>
<dbReference type="SUPFAM" id="SSF102405">
    <property type="entry name" value="MCP/YpsA-like"/>
    <property type="match status" value="1"/>
</dbReference>
<dbReference type="Gene3D" id="1.10.10.10">
    <property type="entry name" value="Winged helix-like DNA-binding domain superfamily/Winged helix DNA-binding domain"/>
    <property type="match status" value="1"/>
</dbReference>